<evidence type="ECO:0000313" key="5">
    <source>
        <dbReference type="WBParaSite" id="NBR_0000551701-mRNA-1"/>
    </source>
</evidence>
<name>A0A0N4XSL5_NIPBR</name>
<keyword evidence="2" id="KW-0812">Transmembrane</keyword>
<evidence type="ECO:0000313" key="3">
    <source>
        <dbReference type="EMBL" id="VDL69107.1"/>
    </source>
</evidence>
<proteinExistence type="predicted"/>
<reference evidence="3 4" key="2">
    <citation type="submission" date="2018-11" db="EMBL/GenBank/DDBJ databases">
        <authorList>
            <consortium name="Pathogen Informatics"/>
        </authorList>
    </citation>
    <scope>NUCLEOTIDE SEQUENCE [LARGE SCALE GENOMIC DNA]</scope>
</reference>
<evidence type="ECO:0000256" key="2">
    <source>
        <dbReference type="SAM" id="Phobius"/>
    </source>
</evidence>
<keyword evidence="4" id="KW-1185">Reference proteome</keyword>
<dbReference type="Proteomes" id="UP000271162">
    <property type="component" value="Unassembled WGS sequence"/>
</dbReference>
<feature type="transmembrane region" description="Helical" evidence="2">
    <location>
        <begin position="6"/>
        <end position="34"/>
    </location>
</feature>
<organism evidence="5">
    <name type="scientific">Nippostrongylus brasiliensis</name>
    <name type="common">Rat hookworm</name>
    <dbReference type="NCBI Taxonomy" id="27835"/>
    <lineage>
        <taxon>Eukaryota</taxon>
        <taxon>Metazoa</taxon>
        <taxon>Ecdysozoa</taxon>
        <taxon>Nematoda</taxon>
        <taxon>Chromadorea</taxon>
        <taxon>Rhabditida</taxon>
        <taxon>Rhabditina</taxon>
        <taxon>Rhabditomorpha</taxon>
        <taxon>Strongyloidea</taxon>
        <taxon>Heligmosomidae</taxon>
        <taxon>Nippostrongylus</taxon>
    </lineage>
</organism>
<feature type="region of interest" description="Disordered" evidence="1">
    <location>
        <begin position="39"/>
        <end position="112"/>
    </location>
</feature>
<keyword evidence="2" id="KW-0472">Membrane</keyword>
<dbReference type="AlphaFoldDB" id="A0A0N4XSL5"/>
<reference evidence="5" key="1">
    <citation type="submission" date="2017-02" db="UniProtKB">
        <authorList>
            <consortium name="WormBaseParasite"/>
        </authorList>
    </citation>
    <scope>IDENTIFICATION</scope>
</reference>
<dbReference type="EMBL" id="UYSL01013659">
    <property type="protein sequence ID" value="VDL69107.1"/>
    <property type="molecule type" value="Genomic_DNA"/>
</dbReference>
<evidence type="ECO:0000256" key="1">
    <source>
        <dbReference type="SAM" id="MobiDB-lite"/>
    </source>
</evidence>
<protein>
    <submittedName>
        <fullName evidence="5">DUF4229 domain-containing protein</fullName>
    </submittedName>
</protein>
<keyword evidence="2" id="KW-1133">Transmembrane helix</keyword>
<feature type="region of interest" description="Disordered" evidence="1">
    <location>
        <begin position="125"/>
        <end position="175"/>
    </location>
</feature>
<sequence length="175" mass="19614">MVKHWRFFTILLILFFIHLIIVFVLGFFIGMLVATPRKKRTPRYTPKGSRLSPNSEPLMSPQKNSTPRVNNADENDAFLWTEKKTQRLVDSKEKDKDAAEVPPVVQQKRSREAIGNDQFLGVIDTPLKNTQRISVKLPPDAPPAAAPQPCPEPPPESPVIPAPPPPNQPNQNSPE</sequence>
<evidence type="ECO:0000313" key="4">
    <source>
        <dbReference type="Proteomes" id="UP000271162"/>
    </source>
</evidence>
<accession>A0A0N4XSL5</accession>
<dbReference type="WBParaSite" id="NBR_0000551701-mRNA-1">
    <property type="protein sequence ID" value="NBR_0000551701-mRNA-1"/>
    <property type="gene ID" value="NBR_0000551701"/>
</dbReference>
<feature type="compositionally biased region" description="Basic and acidic residues" evidence="1">
    <location>
        <begin position="81"/>
        <end position="99"/>
    </location>
</feature>
<feature type="compositionally biased region" description="Pro residues" evidence="1">
    <location>
        <begin position="139"/>
        <end position="168"/>
    </location>
</feature>
<feature type="compositionally biased region" description="Polar residues" evidence="1">
    <location>
        <begin position="51"/>
        <end position="69"/>
    </location>
</feature>
<gene>
    <name evidence="3" type="ORF">NBR_LOCUS5518</name>
</gene>